<proteinExistence type="predicted"/>
<dbReference type="AlphaFoldDB" id="X0GW80"/>
<protein>
    <submittedName>
        <fullName evidence="1">Uncharacterized protein</fullName>
    </submittedName>
</protein>
<dbReference type="EMBL" id="KK034377">
    <property type="protein sequence ID" value="EXL64086.1"/>
    <property type="molecule type" value="Genomic_DNA"/>
</dbReference>
<reference evidence="1" key="2">
    <citation type="submission" date="2014-03" db="EMBL/GenBank/DDBJ databases">
        <title>The Genome Annotation of Fusarium oxysporum PHW808.</title>
        <authorList>
            <consortium name="The Broad Institute Genomics Platform"/>
            <person name="Ma L.-J."/>
            <person name="Corby-Kistler H."/>
            <person name="Broz K."/>
            <person name="Gale L.R."/>
            <person name="Jonkers W."/>
            <person name="O'Donnell K."/>
            <person name="Ploetz R."/>
            <person name="Steinberg C."/>
            <person name="Schwartz D.C."/>
            <person name="VanEtten H."/>
            <person name="Zhou S."/>
            <person name="Young S.K."/>
            <person name="Zeng Q."/>
            <person name="Gargeya S."/>
            <person name="Fitzgerald M."/>
            <person name="Abouelleil A."/>
            <person name="Alvarado L."/>
            <person name="Chapman S.B."/>
            <person name="Gainer-Dewar J."/>
            <person name="Goldberg J."/>
            <person name="Griggs A."/>
            <person name="Gujja S."/>
            <person name="Hansen M."/>
            <person name="Howarth C."/>
            <person name="Imamovic A."/>
            <person name="Ireland A."/>
            <person name="Larimer J."/>
            <person name="McCowan C."/>
            <person name="Murphy C."/>
            <person name="Pearson M."/>
            <person name="Poon T.W."/>
            <person name="Priest M."/>
            <person name="Roberts A."/>
            <person name="Saif S."/>
            <person name="Shea T."/>
            <person name="Sykes S."/>
            <person name="Wortman J."/>
            <person name="Nusbaum C."/>
            <person name="Birren B."/>
        </authorList>
    </citation>
    <scope>NUCLEOTIDE SEQUENCE</scope>
    <source>
        <strain evidence="1">54008</strain>
    </source>
</reference>
<sequence length="40" mass="4621">MDRGSTEWIHAWIQWSGLQPWLRRSQMDSNAGNVLTSSSM</sequence>
<evidence type="ECO:0000313" key="1">
    <source>
        <dbReference type="EMBL" id="EXL64086.1"/>
    </source>
</evidence>
<accession>X0GW80</accession>
<dbReference type="Proteomes" id="UP000030676">
    <property type="component" value="Unassembled WGS sequence"/>
</dbReference>
<organism evidence="1">
    <name type="scientific">Fusarium oxysporum f. sp. conglutinans race 2 54008</name>
    <dbReference type="NCBI Taxonomy" id="1089457"/>
    <lineage>
        <taxon>Eukaryota</taxon>
        <taxon>Fungi</taxon>
        <taxon>Dikarya</taxon>
        <taxon>Ascomycota</taxon>
        <taxon>Pezizomycotina</taxon>
        <taxon>Sordariomycetes</taxon>
        <taxon>Hypocreomycetidae</taxon>
        <taxon>Hypocreales</taxon>
        <taxon>Nectriaceae</taxon>
        <taxon>Fusarium</taxon>
        <taxon>Fusarium oxysporum species complex</taxon>
    </lineage>
</organism>
<gene>
    <name evidence="1" type="ORF">FOPG_19644</name>
</gene>
<name>X0GW80_FUSOX</name>
<dbReference type="HOGENOM" id="CLU_3299451_0_0_1"/>
<reference evidence="1" key="1">
    <citation type="submission" date="2011-11" db="EMBL/GenBank/DDBJ databases">
        <title>The Genome Sequence of Fusarium oxysporum PHW808.</title>
        <authorList>
            <consortium name="The Broad Institute Genome Sequencing Platform"/>
            <person name="Ma L.-J."/>
            <person name="Gale L.R."/>
            <person name="Schwartz D.C."/>
            <person name="Zhou S."/>
            <person name="Corby-Kistler H."/>
            <person name="Young S.K."/>
            <person name="Zeng Q."/>
            <person name="Gargeya S."/>
            <person name="Fitzgerald M."/>
            <person name="Haas B."/>
            <person name="Abouelleil A."/>
            <person name="Alvarado L."/>
            <person name="Arachchi H.M."/>
            <person name="Berlin A."/>
            <person name="Brown A."/>
            <person name="Chapman S.B."/>
            <person name="Chen Z."/>
            <person name="Dunbar C."/>
            <person name="Freedman E."/>
            <person name="Gearin G."/>
            <person name="Goldberg J."/>
            <person name="Griggs A."/>
            <person name="Gujja S."/>
            <person name="Heiman D."/>
            <person name="Howarth C."/>
            <person name="Larson L."/>
            <person name="Lui A."/>
            <person name="MacDonald P.J.P."/>
            <person name="Montmayeur A."/>
            <person name="Murphy C."/>
            <person name="Neiman D."/>
            <person name="Pearson M."/>
            <person name="Priest M."/>
            <person name="Roberts A."/>
            <person name="Saif S."/>
            <person name="Shea T."/>
            <person name="Shenoy N."/>
            <person name="Sisk P."/>
            <person name="Stolte C."/>
            <person name="Sykes S."/>
            <person name="Wortman J."/>
            <person name="Nusbaum C."/>
            <person name="Birren B."/>
        </authorList>
    </citation>
    <scope>NUCLEOTIDE SEQUENCE [LARGE SCALE GENOMIC DNA]</scope>
    <source>
        <strain evidence="1">54008</strain>
    </source>
</reference>